<gene>
    <name evidence="1" type="ORF">LPU83_1706</name>
</gene>
<organism evidence="1 2">
    <name type="scientific">Rhizobium favelukesii</name>
    <dbReference type="NCBI Taxonomy" id="348824"/>
    <lineage>
        <taxon>Bacteria</taxon>
        <taxon>Pseudomonadati</taxon>
        <taxon>Pseudomonadota</taxon>
        <taxon>Alphaproteobacteria</taxon>
        <taxon>Hyphomicrobiales</taxon>
        <taxon>Rhizobiaceae</taxon>
        <taxon>Rhizobium/Agrobacterium group</taxon>
        <taxon>Rhizobium</taxon>
    </lineage>
</organism>
<dbReference type="AlphaFoldDB" id="W6RSW3"/>
<dbReference type="EMBL" id="HG916852">
    <property type="protein sequence ID" value="CDM57371.1"/>
    <property type="molecule type" value="Genomic_DNA"/>
</dbReference>
<accession>W6RSW3</accession>
<evidence type="ECO:0000313" key="2">
    <source>
        <dbReference type="Proteomes" id="UP000019443"/>
    </source>
</evidence>
<evidence type="ECO:0000313" key="1">
    <source>
        <dbReference type="EMBL" id="CDM57371.1"/>
    </source>
</evidence>
<dbReference type="PATRIC" id="fig|348824.6.peg.1828"/>
<name>W6RSW3_9HYPH</name>
<reference evidence="1" key="1">
    <citation type="submission" date="2013-11" db="EMBL/GenBank/DDBJ databases">
        <title>Draft genome sequence of the broad-host-range Rhizobium sp. LPU83 strain, a member of the low-genetic diversity Oregon-like Rhizobium sp. group.</title>
        <authorList>
            <person name="Wibberg D."/>
            <person name="Puehler A."/>
            <person name="Schlueter A."/>
        </authorList>
    </citation>
    <scope>NUCLEOTIDE SEQUENCE [LARGE SCALE GENOMIC DNA]</scope>
    <source>
        <strain evidence="1">LPU83</strain>
    </source>
</reference>
<protein>
    <submittedName>
        <fullName evidence="1">Conserved protein</fullName>
    </submittedName>
</protein>
<dbReference type="Proteomes" id="UP000019443">
    <property type="component" value="Chromosome"/>
</dbReference>
<dbReference type="HOGENOM" id="CLU_2002070_0_0_5"/>
<proteinExistence type="predicted"/>
<keyword evidence="2" id="KW-1185">Reference proteome</keyword>
<dbReference type="RefSeq" id="WP_037069410.1">
    <property type="nucleotide sequence ID" value="NZ_HG916852.1"/>
</dbReference>
<dbReference type="KEGG" id="rhl:LPU83_1706"/>
<sequence length="124" mass="14334">MANPASDEILAKLHKGLALPWVDKDFEGIKADLRAGKLQAFWNDRALVLTEICVSPRRRFLNIYMAAGKMADVFALQPDMVEFARENGLTECQGLMRPGWAPHLKKRGWSKWYETWHLPLEHWD</sequence>